<feature type="transmembrane region" description="Helical" evidence="7">
    <location>
        <begin position="132"/>
        <end position="155"/>
    </location>
</feature>
<dbReference type="InterPro" id="IPR050901">
    <property type="entry name" value="BP-dep_ABC_trans_perm"/>
</dbReference>
<dbReference type="CDD" id="cd06261">
    <property type="entry name" value="TM_PBP2"/>
    <property type="match status" value="1"/>
</dbReference>
<feature type="domain" description="ABC transmembrane type-1" evidence="8">
    <location>
        <begin position="64"/>
        <end position="257"/>
    </location>
</feature>
<keyword evidence="9" id="KW-0762">Sugar transport</keyword>
<organism evidence="9 10">
    <name type="scientific">Nonomuraea soli</name>
    <dbReference type="NCBI Taxonomy" id="1032476"/>
    <lineage>
        <taxon>Bacteria</taxon>
        <taxon>Bacillati</taxon>
        <taxon>Actinomycetota</taxon>
        <taxon>Actinomycetes</taxon>
        <taxon>Streptosporangiales</taxon>
        <taxon>Streptosporangiaceae</taxon>
        <taxon>Nonomuraea</taxon>
    </lineage>
</organism>
<dbReference type="PROSITE" id="PS50928">
    <property type="entry name" value="ABC_TM1"/>
    <property type="match status" value="1"/>
</dbReference>
<evidence type="ECO:0000313" key="10">
    <source>
        <dbReference type="Proteomes" id="UP000530928"/>
    </source>
</evidence>
<protein>
    <submittedName>
        <fullName evidence="9">Multiple sugar transport system permease protein</fullName>
    </submittedName>
</protein>
<keyword evidence="3" id="KW-1003">Cell membrane</keyword>
<dbReference type="GO" id="GO:0055085">
    <property type="term" value="P:transmembrane transport"/>
    <property type="evidence" value="ECO:0007669"/>
    <property type="project" value="InterPro"/>
</dbReference>
<dbReference type="InterPro" id="IPR035906">
    <property type="entry name" value="MetI-like_sf"/>
</dbReference>
<accession>A0A7W0CQI7</accession>
<sequence length="272" mass="28966">MRRRIADILVTLTVAVWTLAPIVWVVSLSLKPPTLQNDGRFLPASPTLDNYTGLFTKPMFTTALGNSVGISLIATTVSVIVAVFAAYAIARLRFRGSGLVLGTALGLTMFPAIALVGPLFTLWTELGLFDTWLGLIIPYVSFSLPLAIWLLTAFFRTIPRALEESAQVDGATRLQALVRVILPAAVPGVVTTFLLTFLACWGEFLFAISLTSTEASRTVPAALAFFTGDSEFQQPYGAIAAAALLVTVPVVVLVLLAQRRIVAGLTSGAVKG</sequence>
<dbReference type="PANTHER" id="PTHR32243:SF18">
    <property type="entry name" value="INNER MEMBRANE ABC TRANSPORTER PERMEASE PROTEIN YCJP"/>
    <property type="match status" value="1"/>
</dbReference>
<keyword evidence="5 7" id="KW-1133">Transmembrane helix</keyword>
<dbReference type="PANTHER" id="PTHR32243">
    <property type="entry name" value="MALTOSE TRANSPORT SYSTEM PERMEASE-RELATED"/>
    <property type="match status" value="1"/>
</dbReference>
<dbReference type="Gene3D" id="1.10.3720.10">
    <property type="entry name" value="MetI-like"/>
    <property type="match status" value="1"/>
</dbReference>
<name>A0A7W0CQI7_9ACTN</name>
<feature type="transmembrane region" description="Helical" evidence="7">
    <location>
        <begin position="236"/>
        <end position="257"/>
    </location>
</feature>
<comment type="subcellular location">
    <subcellularLocation>
        <location evidence="1 7">Cell membrane</location>
        <topology evidence="1 7">Multi-pass membrane protein</topology>
    </subcellularLocation>
</comment>
<proteinExistence type="inferred from homology"/>
<dbReference type="EMBL" id="JACDUR010000007">
    <property type="protein sequence ID" value="MBA2895504.1"/>
    <property type="molecule type" value="Genomic_DNA"/>
</dbReference>
<dbReference type="AlphaFoldDB" id="A0A7W0CQI7"/>
<evidence type="ECO:0000259" key="8">
    <source>
        <dbReference type="PROSITE" id="PS50928"/>
    </source>
</evidence>
<keyword evidence="4 7" id="KW-0812">Transmembrane</keyword>
<feature type="transmembrane region" description="Helical" evidence="7">
    <location>
        <begin position="176"/>
        <end position="199"/>
    </location>
</feature>
<keyword evidence="6 7" id="KW-0472">Membrane</keyword>
<dbReference type="Proteomes" id="UP000530928">
    <property type="component" value="Unassembled WGS sequence"/>
</dbReference>
<evidence type="ECO:0000256" key="7">
    <source>
        <dbReference type="RuleBase" id="RU363032"/>
    </source>
</evidence>
<evidence type="ECO:0000256" key="2">
    <source>
        <dbReference type="ARBA" id="ARBA00022448"/>
    </source>
</evidence>
<feature type="transmembrane region" description="Helical" evidence="7">
    <location>
        <begin position="99"/>
        <end position="120"/>
    </location>
</feature>
<evidence type="ECO:0000256" key="3">
    <source>
        <dbReference type="ARBA" id="ARBA00022475"/>
    </source>
</evidence>
<dbReference type="GO" id="GO:0005886">
    <property type="term" value="C:plasma membrane"/>
    <property type="evidence" value="ECO:0007669"/>
    <property type="project" value="UniProtKB-SubCell"/>
</dbReference>
<evidence type="ECO:0000313" key="9">
    <source>
        <dbReference type="EMBL" id="MBA2895504.1"/>
    </source>
</evidence>
<evidence type="ECO:0000256" key="4">
    <source>
        <dbReference type="ARBA" id="ARBA00022692"/>
    </source>
</evidence>
<comment type="similarity">
    <text evidence="7">Belongs to the binding-protein-dependent transport system permease family.</text>
</comment>
<feature type="transmembrane region" description="Helical" evidence="7">
    <location>
        <begin position="68"/>
        <end position="87"/>
    </location>
</feature>
<comment type="caution">
    <text evidence="9">The sequence shown here is derived from an EMBL/GenBank/DDBJ whole genome shotgun (WGS) entry which is preliminary data.</text>
</comment>
<dbReference type="Pfam" id="PF00528">
    <property type="entry name" value="BPD_transp_1"/>
    <property type="match status" value="1"/>
</dbReference>
<keyword evidence="2 7" id="KW-0813">Transport</keyword>
<reference evidence="9 10" key="1">
    <citation type="submission" date="2020-07" db="EMBL/GenBank/DDBJ databases">
        <title>Genomic Encyclopedia of Type Strains, Phase IV (KMG-IV): sequencing the most valuable type-strain genomes for metagenomic binning, comparative biology and taxonomic classification.</title>
        <authorList>
            <person name="Goeker M."/>
        </authorList>
    </citation>
    <scope>NUCLEOTIDE SEQUENCE [LARGE SCALE GENOMIC DNA]</scope>
    <source>
        <strain evidence="9 10">DSM 45533</strain>
    </source>
</reference>
<keyword evidence="10" id="KW-1185">Reference proteome</keyword>
<dbReference type="InterPro" id="IPR000515">
    <property type="entry name" value="MetI-like"/>
</dbReference>
<feature type="transmembrane region" description="Helical" evidence="7">
    <location>
        <begin position="7"/>
        <end position="30"/>
    </location>
</feature>
<gene>
    <name evidence="9" type="ORF">HNR30_006890</name>
</gene>
<dbReference type="RefSeq" id="WP_181614245.1">
    <property type="nucleotide sequence ID" value="NZ_BAABAM010000009.1"/>
</dbReference>
<evidence type="ECO:0000256" key="5">
    <source>
        <dbReference type="ARBA" id="ARBA00022989"/>
    </source>
</evidence>
<evidence type="ECO:0000256" key="1">
    <source>
        <dbReference type="ARBA" id="ARBA00004651"/>
    </source>
</evidence>
<evidence type="ECO:0000256" key="6">
    <source>
        <dbReference type="ARBA" id="ARBA00023136"/>
    </source>
</evidence>
<dbReference type="SUPFAM" id="SSF161098">
    <property type="entry name" value="MetI-like"/>
    <property type="match status" value="1"/>
</dbReference>